<dbReference type="Pfam" id="PF00664">
    <property type="entry name" value="ABC_membrane"/>
    <property type="match status" value="1"/>
</dbReference>
<dbReference type="GO" id="GO:0015421">
    <property type="term" value="F:ABC-type oligopeptide transporter activity"/>
    <property type="evidence" value="ECO:0007669"/>
    <property type="project" value="TreeGrafter"/>
</dbReference>
<dbReference type="InterPro" id="IPR036640">
    <property type="entry name" value="ABC1_TM_sf"/>
</dbReference>
<proteinExistence type="predicted"/>
<evidence type="ECO:0000256" key="1">
    <source>
        <dbReference type="ARBA" id="ARBA00004141"/>
    </source>
</evidence>
<evidence type="ECO:0000313" key="7">
    <source>
        <dbReference type="EMBL" id="SVB06579.1"/>
    </source>
</evidence>
<dbReference type="InterPro" id="IPR011527">
    <property type="entry name" value="ABC1_TM_dom"/>
</dbReference>
<dbReference type="AlphaFoldDB" id="A0A382AYN8"/>
<dbReference type="Gene3D" id="1.20.1560.10">
    <property type="entry name" value="ABC transporter type 1, transmembrane domain"/>
    <property type="match status" value="1"/>
</dbReference>
<evidence type="ECO:0000259" key="6">
    <source>
        <dbReference type="PROSITE" id="PS50929"/>
    </source>
</evidence>
<evidence type="ECO:0000256" key="3">
    <source>
        <dbReference type="ARBA" id="ARBA00022989"/>
    </source>
</evidence>
<name>A0A382AYN8_9ZZZZ</name>
<dbReference type="InterPro" id="IPR039421">
    <property type="entry name" value="Type_1_exporter"/>
</dbReference>
<protein>
    <recommendedName>
        <fullName evidence="6">ABC transmembrane type-1 domain-containing protein</fullName>
    </recommendedName>
</protein>
<evidence type="ECO:0000256" key="5">
    <source>
        <dbReference type="SAM" id="Phobius"/>
    </source>
</evidence>
<dbReference type="GO" id="GO:0005524">
    <property type="term" value="F:ATP binding"/>
    <property type="evidence" value="ECO:0007669"/>
    <property type="project" value="InterPro"/>
</dbReference>
<feature type="non-terminal residue" evidence="7">
    <location>
        <position position="142"/>
    </location>
</feature>
<dbReference type="PANTHER" id="PTHR43394">
    <property type="entry name" value="ATP-DEPENDENT PERMEASE MDL1, MITOCHONDRIAL"/>
    <property type="match status" value="1"/>
</dbReference>
<accession>A0A382AYN8</accession>
<dbReference type="GO" id="GO:0016020">
    <property type="term" value="C:membrane"/>
    <property type="evidence" value="ECO:0007669"/>
    <property type="project" value="UniProtKB-SubCell"/>
</dbReference>
<sequence>METTVKKDIILYQRLLGHVVPYWRRFLLSIVSMIILAATDPAIPALMQPMLDGAFIKKDPNIMTIIPVLFIVLFAIRGLASYVSGVSLHWVANKVIMDLRQAMFARLVNYPTSFFDNHRSGSLMSRFTYDVTQIKEASTNAI</sequence>
<keyword evidence="4 5" id="KW-0472">Membrane</keyword>
<gene>
    <name evidence="7" type="ORF">METZ01_LOCUS159433</name>
</gene>
<keyword evidence="3 5" id="KW-1133">Transmembrane helix</keyword>
<dbReference type="PROSITE" id="PS50929">
    <property type="entry name" value="ABC_TM1F"/>
    <property type="match status" value="1"/>
</dbReference>
<keyword evidence="2 5" id="KW-0812">Transmembrane</keyword>
<dbReference type="SUPFAM" id="SSF90123">
    <property type="entry name" value="ABC transporter transmembrane region"/>
    <property type="match status" value="1"/>
</dbReference>
<feature type="transmembrane region" description="Helical" evidence="5">
    <location>
        <begin position="26"/>
        <end position="47"/>
    </location>
</feature>
<evidence type="ECO:0000256" key="4">
    <source>
        <dbReference type="ARBA" id="ARBA00023136"/>
    </source>
</evidence>
<comment type="subcellular location">
    <subcellularLocation>
        <location evidence="1">Membrane</location>
        <topology evidence="1">Multi-pass membrane protein</topology>
    </subcellularLocation>
</comment>
<feature type="domain" description="ABC transmembrane type-1" evidence="6">
    <location>
        <begin position="27"/>
        <end position="142"/>
    </location>
</feature>
<dbReference type="EMBL" id="UINC01027400">
    <property type="protein sequence ID" value="SVB06579.1"/>
    <property type="molecule type" value="Genomic_DNA"/>
</dbReference>
<dbReference type="PANTHER" id="PTHR43394:SF1">
    <property type="entry name" value="ATP-BINDING CASSETTE SUB-FAMILY B MEMBER 10, MITOCHONDRIAL"/>
    <property type="match status" value="1"/>
</dbReference>
<organism evidence="7">
    <name type="scientific">marine metagenome</name>
    <dbReference type="NCBI Taxonomy" id="408172"/>
    <lineage>
        <taxon>unclassified sequences</taxon>
        <taxon>metagenomes</taxon>
        <taxon>ecological metagenomes</taxon>
    </lineage>
</organism>
<evidence type="ECO:0000256" key="2">
    <source>
        <dbReference type="ARBA" id="ARBA00022692"/>
    </source>
</evidence>
<feature type="transmembrane region" description="Helical" evidence="5">
    <location>
        <begin position="68"/>
        <end position="92"/>
    </location>
</feature>
<reference evidence="7" key="1">
    <citation type="submission" date="2018-05" db="EMBL/GenBank/DDBJ databases">
        <authorList>
            <person name="Lanie J.A."/>
            <person name="Ng W.-L."/>
            <person name="Kazmierczak K.M."/>
            <person name="Andrzejewski T.M."/>
            <person name="Davidsen T.M."/>
            <person name="Wayne K.J."/>
            <person name="Tettelin H."/>
            <person name="Glass J.I."/>
            <person name="Rusch D."/>
            <person name="Podicherti R."/>
            <person name="Tsui H.-C.T."/>
            <person name="Winkler M.E."/>
        </authorList>
    </citation>
    <scope>NUCLEOTIDE SEQUENCE</scope>
</reference>